<gene>
    <name evidence="2" type="ORF">PG999_007761</name>
</gene>
<name>A0AAW0QN69_9PEZI</name>
<sequence>MIAPLPAIAAHPDRIKRQDVVVLTQTIVTPDSTRTAIITLGNGGHTDAGPAATGAPNPPLLQGPHRHYPGLLHRRTRAATHSMVLSLARPVYPREDRKRRGYAQLAQLVLHLPPTDQGSDDGLQPMDPALPDGGGGPRGDRSRRQSCPFTTHGTQVDSGGRACRRGRPKDRDEGSRRRESGGAHWSPSSRWVLLKR</sequence>
<evidence type="ECO:0000313" key="2">
    <source>
        <dbReference type="EMBL" id="KAK8109624.1"/>
    </source>
</evidence>
<accession>A0AAW0QN69</accession>
<dbReference type="EMBL" id="JAQQWP010000007">
    <property type="protein sequence ID" value="KAK8109624.1"/>
    <property type="molecule type" value="Genomic_DNA"/>
</dbReference>
<feature type="compositionally biased region" description="Basic and acidic residues" evidence="1">
    <location>
        <begin position="169"/>
        <end position="181"/>
    </location>
</feature>
<proteinExistence type="predicted"/>
<keyword evidence="3" id="KW-1185">Reference proteome</keyword>
<evidence type="ECO:0000313" key="3">
    <source>
        <dbReference type="Proteomes" id="UP001392437"/>
    </source>
</evidence>
<protein>
    <submittedName>
        <fullName evidence="2">Uncharacterized protein</fullName>
    </submittedName>
</protein>
<feature type="compositionally biased region" description="Polar residues" evidence="1">
    <location>
        <begin position="145"/>
        <end position="157"/>
    </location>
</feature>
<feature type="region of interest" description="Disordered" evidence="1">
    <location>
        <begin position="113"/>
        <end position="196"/>
    </location>
</feature>
<organism evidence="2 3">
    <name type="scientific">Apiospora kogelbergensis</name>
    <dbReference type="NCBI Taxonomy" id="1337665"/>
    <lineage>
        <taxon>Eukaryota</taxon>
        <taxon>Fungi</taxon>
        <taxon>Dikarya</taxon>
        <taxon>Ascomycota</taxon>
        <taxon>Pezizomycotina</taxon>
        <taxon>Sordariomycetes</taxon>
        <taxon>Xylariomycetidae</taxon>
        <taxon>Amphisphaeriales</taxon>
        <taxon>Apiosporaceae</taxon>
        <taxon>Apiospora</taxon>
    </lineage>
</organism>
<dbReference type="Proteomes" id="UP001392437">
    <property type="component" value="Unassembled WGS sequence"/>
</dbReference>
<evidence type="ECO:0000256" key="1">
    <source>
        <dbReference type="SAM" id="MobiDB-lite"/>
    </source>
</evidence>
<reference evidence="2 3" key="1">
    <citation type="submission" date="2023-01" db="EMBL/GenBank/DDBJ databases">
        <title>Analysis of 21 Apiospora genomes using comparative genomics revels a genus with tremendous synthesis potential of carbohydrate active enzymes and secondary metabolites.</title>
        <authorList>
            <person name="Sorensen T."/>
        </authorList>
    </citation>
    <scope>NUCLEOTIDE SEQUENCE [LARGE SCALE GENOMIC DNA]</scope>
    <source>
        <strain evidence="2 3">CBS 117206</strain>
    </source>
</reference>
<dbReference type="AlphaFoldDB" id="A0AAW0QN69"/>
<comment type="caution">
    <text evidence="2">The sequence shown here is derived from an EMBL/GenBank/DDBJ whole genome shotgun (WGS) entry which is preliminary data.</text>
</comment>